<dbReference type="CDD" id="cd00413">
    <property type="entry name" value="Glyco_hydrolase_16"/>
    <property type="match status" value="1"/>
</dbReference>
<dbReference type="OrthoDB" id="25131at2759"/>
<proteinExistence type="predicted"/>
<dbReference type="GO" id="GO:0004553">
    <property type="term" value="F:hydrolase activity, hydrolyzing O-glycosyl compounds"/>
    <property type="evidence" value="ECO:0007669"/>
    <property type="project" value="InterPro"/>
</dbReference>
<feature type="signal peptide" evidence="1">
    <location>
        <begin position="1"/>
        <end position="25"/>
    </location>
</feature>
<feature type="chain" id="PRO_5007873604" evidence="1">
    <location>
        <begin position="26"/>
        <end position="256"/>
    </location>
</feature>
<evidence type="ECO:0000313" key="3">
    <source>
        <dbReference type="EMBL" id="KZP17203.1"/>
    </source>
</evidence>
<evidence type="ECO:0000259" key="2">
    <source>
        <dbReference type="PROSITE" id="PS51762"/>
    </source>
</evidence>
<gene>
    <name evidence="3" type="ORF">FIBSPDRAFT_934174</name>
</gene>
<dbReference type="InterPro" id="IPR013320">
    <property type="entry name" value="ConA-like_dom_sf"/>
</dbReference>
<dbReference type="Pfam" id="PF00722">
    <property type="entry name" value="Glyco_hydro_16"/>
    <property type="match status" value="1"/>
</dbReference>
<dbReference type="PANTHER" id="PTHR38121:SF2">
    <property type="entry name" value="ACYLTRANSFERASE 3 DOMAIN-CONTAINING PROTEIN"/>
    <property type="match status" value="1"/>
</dbReference>
<dbReference type="AlphaFoldDB" id="A0A166FVC8"/>
<dbReference type="PANTHER" id="PTHR38121">
    <property type="entry name" value="GH16 DOMAIN-CONTAINING PROTEIN"/>
    <property type="match status" value="1"/>
</dbReference>
<dbReference type="PROSITE" id="PS51762">
    <property type="entry name" value="GH16_2"/>
    <property type="match status" value="1"/>
</dbReference>
<dbReference type="Gene3D" id="2.60.120.200">
    <property type="match status" value="1"/>
</dbReference>
<keyword evidence="3" id="KW-0378">Hydrolase</keyword>
<keyword evidence="4" id="KW-1185">Reference proteome</keyword>
<reference evidence="3 4" key="1">
    <citation type="journal article" date="2016" name="Mol. Biol. Evol.">
        <title>Comparative Genomics of Early-Diverging Mushroom-Forming Fungi Provides Insights into the Origins of Lignocellulose Decay Capabilities.</title>
        <authorList>
            <person name="Nagy L.G."/>
            <person name="Riley R."/>
            <person name="Tritt A."/>
            <person name="Adam C."/>
            <person name="Daum C."/>
            <person name="Floudas D."/>
            <person name="Sun H."/>
            <person name="Yadav J.S."/>
            <person name="Pangilinan J."/>
            <person name="Larsson K.H."/>
            <person name="Matsuura K."/>
            <person name="Barry K."/>
            <person name="Labutti K."/>
            <person name="Kuo R."/>
            <person name="Ohm R.A."/>
            <person name="Bhattacharya S.S."/>
            <person name="Shirouzu T."/>
            <person name="Yoshinaga Y."/>
            <person name="Martin F.M."/>
            <person name="Grigoriev I.V."/>
            <person name="Hibbett D.S."/>
        </authorList>
    </citation>
    <scope>NUCLEOTIDE SEQUENCE [LARGE SCALE GENOMIC DNA]</scope>
    <source>
        <strain evidence="3 4">CBS 109695</strain>
    </source>
</reference>
<dbReference type="GO" id="GO:0005975">
    <property type="term" value="P:carbohydrate metabolic process"/>
    <property type="evidence" value="ECO:0007669"/>
    <property type="project" value="InterPro"/>
</dbReference>
<evidence type="ECO:0000313" key="4">
    <source>
        <dbReference type="Proteomes" id="UP000076532"/>
    </source>
</evidence>
<accession>A0A166FVC8</accession>
<dbReference type="STRING" id="436010.A0A166FVC8"/>
<dbReference type="Proteomes" id="UP000076532">
    <property type="component" value="Unassembled WGS sequence"/>
</dbReference>
<feature type="domain" description="GH16" evidence="2">
    <location>
        <begin position="63"/>
        <end position="256"/>
    </location>
</feature>
<dbReference type="SUPFAM" id="SSF49899">
    <property type="entry name" value="Concanavalin A-like lectins/glucanases"/>
    <property type="match status" value="1"/>
</dbReference>
<protein>
    <submittedName>
        <fullName evidence="3">Glycoside hydrolase family 16 protein</fullName>
    </submittedName>
</protein>
<organism evidence="3 4">
    <name type="scientific">Athelia psychrophila</name>
    <dbReference type="NCBI Taxonomy" id="1759441"/>
    <lineage>
        <taxon>Eukaryota</taxon>
        <taxon>Fungi</taxon>
        <taxon>Dikarya</taxon>
        <taxon>Basidiomycota</taxon>
        <taxon>Agaricomycotina</taxon>
        <taxon>Agaricomycetes</taxon>
        <taxon>Agaricomycetidae</taxon>
        <taxon>Atheliales</taxon>
        <taxon>Atheliaceae</taxon>
        <taxon>Athelia</taxon>
    </lineage>
</organism>
<keyword evidence="1" id="KW-0732">Signal</keyword>
<evidence type="ECO:0000256" key="1">
    <source>
        <dbReference type="SAM" id="SignalP"/>
    </source>
</evidence>
<dbReference type="EMBL" id="KV417585">
    <property type="protein sequence ID" value="KZP17203.1"/>
    <property type="molecule type" value="Genomic_DNA"/>
</dbReference>
<sequence length="256" mass="26722">MHTSTATFLSFVISASAVFAKGTRGASNRAAAASSTTAVNVDFTTYSSGSVSSFLSSAGLSISDYSTASTPQAHTFVPGNVGISNGALTLLVSGGTTNSAEVVFDKTFLYGNITTRAQISTVPGTCAGFFFYKDDNNEQDIELLSSYVTTGYKTIVPPGIELTNQAATVGGTETNSAVGYGFDPTAAFHDYTIVWTPGLTEYYVDGQIKASYTTNVPSVASPFILNNWSSGDPNWSAGPPTADNIVRIQSVTGYYA</sequence>
<dbReference type="InterPro" id="IPR000757">
    <property type="entry name" value="Beta-glucanase-like"/>
</dbReference>
<name>A0A166FVC8_9AGAM</name>